<keyword evidence="8" id="KW-0418">Kinase</keyword>
<dbReference type="SMART" id="SM00954">
    <property type="entry name" value="RelA_SpoT"/>
    <property type="match status" value="1"/>
</dbReference>
<dbReference type="PROSITE" id="PS51831">
    <property type="entry name" value="HD"/>
    <property type="match status" value="1"/>
</dbReference>
<keyword evidence="4" id="KW-0342">GTP-binding</keyword>
<dbReference type="InterPro" id="IPR003607">
    <property type="entry name" value="HD/PDEase_dom"/>
</dbReference>
<accession>A0A0K9NZR3</accession>
<evidence type="ECO:0000259" key="7">
    <source>
        <dbReference type="PROSITE" id="PS51831"/>
    </source>
</evidence>
<evidence type="ECO:0000256" key="1">
    <source>
        <dbReference type="ARBA" id="ARBA00007476"/>
    </source>
</evidence>
<feature type="region of interest" description="Disordered" evidence="6">
    <location>
        <begin position="27"/>
        <end position="48"/>
    </location>
</feature>
<gene>
    <name evidence="8" type="ORF">ZOSMA_477G00160</name>
</gene>
<keyword evidence="9" id="KW-1185">Reference proteome</keyword>
<dbReference type="SUPFAM" id="SSF81301">
    <property type="entry name" value="Nucleotidyltransferase"/>
    <property type="match status" value="1"/>
</dbReference>
<comment type="similarity">
    <text evidence="1">Belongs to the RelA/SpoT family.</text>
</comment>
<proteinExistence type="inferred from homology"/>
<protein>
    <recommendedName>
        <fullName evidence="2">GTP diphosphokinase</fullName>
        <ecNumber evidence="2">2.7.6.5</ecNumber>
    </recommendedName>
</protein>
<keyword evidence="4" id="KW-0547">Nucleotide-binding</keyword>
<dbReference type="GO" id="GO:0015969">
    <property type="term" value="P:guanosine tetraphosphate metabolic process"/>
    <property type="evidence" value="ECO:0007669"/>
    <property type="project" value="InterPro"/>
</dbReference>
<dbReference type="OMA" id="ANCYEEY"/>
<dbReference type="InterPro" id="IPR006674">
    <property type="entry name" value="HD_domain"/>
</dbReference>
<reference evidence="9" key="1">
    <citation type="journal article" date="2016" name="Nature">
        <title>The genome of the seagrass Zostera marina reveals angiosperm adaptation to the sea.</title>
        <authorList>
            <person name="Olsen J.L."/>
            <person name="Rouze P."/>
            <person name="Verhelst B."/>
            <person name="Lin Y.-C."/>
            <person name="Bayer T."/>
            <person name="Collen J."/>
            <person name="Dattolo E."/>
            <person name="De Paoli E."/>
            <person name="Dittami S."/>
            <person name="Maumus F."/>
            <person name="Michel G."/>
            <person name="Kersting A."/>
            <person name="Lauritano C."/>
            <person name="Lohaus R."/>
            <person name="Toepel M."/>
            <person name="Tonon T."/>
            <person name="Vanneste K."/>
            <person name="Amirebrahimi M."/>
            <person name="Brakel J."/>
            <person name="Bostroem C."/>
            <person name="Chovatia M."/>
            <person name="Grimwood J."/>
            <person name="Jenkins J.W."/>
            <person name="Jueterbock A."/>
            <person name="Mraz A."/>
            <person name="Stam W.T."/>
            <person name="Tice H."/>
            <person name="Bornberg-Bauer E."/>
            <person name="Green P.J."/>
            <person name="Pearson G.A."/>
            <person name="Procaccini G."/>
            <person name="Duarte C.M."/>
            <person name="Schmutz J."/>
            <person name="Reusch T.B.H."/>
            <person name="Van de Peer Y."/>
        </authorList>
    </citation>
    <scope>NUCLEOTIDE SEQUENCE [LARGE SCALE GENOMIC DNA]</scope>
    <source>
        <strain evidence="9">cv. Finnish</strain>
    </source>
</reference>
<evidence type="ECO:0000256" key="2">
    <source>
        <dbReference type="ARBA" id="ARBA00013251"/>
    </source>
</evidence>
<dbReference type="InterPro" id="IPR043519">
    <property type="entry name" value="NT_sf"/>
</dbReference>
<evidence type="ECO:0000256" key="5">
    <source>
        <dbReference type="ARBA" id="ARBA00056217"/>
    </source>
</evidence>
<sequence length="676" mass="75878">MSVPTIAIYASPPGGICSTQSTSGGILDSDFNPRHHSSSTSTSAPNQRSISGGISCLFSSSSLPSPRHIVSAPCSSAFAFGDQRSDDLTSYSDFGYSYKSVSHGHNQSPAAPALMLQAPVTREKFASTSPSKIPTHNDQPIDLGELAFSMEDEFVESSETANCYEEYATEMLSGARAEHTIFNDEFVTKAFYEAEKAHRGQLRASGDPYLRHCVETALLLANVGADATVVATGLLHDTVDDCSIDHGYIARTLDAQVADLVDGVTKLSQLSKLARENNTADKIVEADRLHTLFLAITDTRAVLVKLADRLHNMMTLESLPFVKQQRFAKETMEIYAPLANRLGISSWKQQLENLCFKHLNPEQYWEISSKLATKLDKAVFIAYSKEKLEYALKRAGVSYHDLSGRHKSLFSIYAKMRKKKLNMNQIHDIHGLRLIVENEEDCYKALDIVHHLWPRCESSRRTKDYIARPKFNGYRSLHTVVMSHDEAPLEVQIRTLEMHHQAEFGFAAHWRYKEGKHMYSKSVVQMVEWARWVVKCHCLVRDGSVNNTLADLSSSSFSYKPTNMHTGPVFITVLENDKMSVEEFPAHSTLMDLFGRLARASSRWSGYSLAQKEELRPRLNHQPVELLDRFRKLMMGDIVELTPQIPDKSLSGYRDEIQRMYDANVVSASCEIPCTT</sequence>
<dbReference type="Gene3D" id="1.10.3210.10">
    <property type="entry name" value="Hypothetical protein af1432"/>
    <property type="match status" value="1"/>
</dbReference>
<evidence type="ECO:0000256" key="6">
    <source>
        <dbReference type="SAM" id="MobiDB-lite"/>
    </source>
</evidence>
<organism evidence="8 9">
    <name type="scientific">Zostera marina</name>
    <name type="common">Eelgrass</name>
    <dbReference type="NCBI Taxonomy" id="29655"/>
    <lineage>
        <taxon>Eukaryota</taxon>
        <taxon>Viridiplantae</taxon>
        <taxon>Streptophyta</taxon>
        <taxon>Embryophyta</taxon>
        <taxon>Tracheophyta</taxon>
        <taxon>Spermatophyta</taxon>
        <taxon>Magnoliopsida</taxon>
        <taxon>Liliopsida</taxon>
        <taxon>Zosteraceae</taxon>
        <taxon>Zostera</taxon>
    </lineage>
</organism>
<dbReference type="Pfam" id="PF04607">
    <property type="entry name" value="RelA_SpoT"/>
    <property type="match status" value="1"/>
</dbReference>
<name>A0A0K9NZR3_ZOSMR</name>
<dbReference type="GO" id="GO:0009507">
    <property type="term" value="C:chloroplast"/>
    <property type="evidence" value="ECO:0000318"/>
    <property type="project" value="GO_Central"/>
</dbReference>
<dbReference type="InterPro" id="IPR007685">
    <property type="entry name" value="RelA_SpoT"/>
</dbReference>
<dbReference type="PANTHER" id="PTHR21262:SF0">
    <property type="entry name" value="GTP DIPHOSPHOKINASE RSH3, CHLOROPLASTIC-RELATED"/>
    <property type="match status" value="1"/>
</dbReference>
<comment type="caution">
    <text evidence="8">The sequence shown here is derived from an EMBL/GenBank/DDBJ whole genome shotgun (WGS) entry which is preliminary data.</text>
</comment>
<dbReference type="OrthoDB" id="430679at2759"/>
<dbReference type="AlphaFoldDB" id="A0A0K9NZR3"/>
<evidence type="ECO:0000313" key="9">
    <source>
        <dbReference type="Proteomes" id="UP000036987"/>
    </source>
</evidence>
<dbReference type="EMBL" id="LFYR01001385">
    <property type="protein sequence ID" value="KMZ62301.1"/>
    <property type="molecule type" value="Genomic_DNA"/>
</dbReference>
<dbReference type="GO" id="GO:0016301">
    <property type="term" value="F:kinase activity"/>
    <property type="evidence" value="ECO:0007669"/>
    <property type="project" value="UniProtKB-KW"/>
</dbReference>
<evidence type="ECO:0000256" key="4">
    <source>
        <dbReference type="ARBA" id="ARBA00023134"/>
    </source>
</evidence>
<dbReference type="CDD" id="cd00077">
    <property type="entry name" value="HDc"/>
    <property type="match status" value="1"/>
</dbReference>
<dbReference type="GO" id="GO:0008728">
    <property type="term" value="F:GTP diphosphokinase activity"/>
    <property type="evidence" value="ECO:0007669"/>
    <property type="project" value="UniProtKB-EC"/>
</dbReference>
<dbReference type="FunFam" id="3.30.460.10:FF:000001">
    <property type="entry name" value="GTP pyrophosphokinase RelA"/>
    <property type="match status" value="1"/>
</dbReference>
<dbReference type="STRING" id="29655.A0A0K9NZR3"/>
<dbReference type="Pfam" id="PF13328">
    <property type="entry name" value="HD_4"/>
    <property type="match status" value="1"/>
</dbReference>
<dbReference type="CDD" id="cd05399">
    <property type="entry name" value="NT_Rel-Spo_like"/>
    <property type="match status" value="1"/>
</dbReference>
<keyword evidence="8" id="KW-0808">Transferase</keyword>
<dbReference type="FunFam" id="1.10.3210.10:FF:000001">
    <property type="entry name" value="GTP pyrophosphokinase RelA"/>
    <property type="match status" value="1"/>
</dbReference>
<dbReference type="Proteomes" id="UP000036987">
    <property type="component" value="Unassembled WGS sequence"/>
</dbReference>
<evidence type="ECO:0000256" key="3">
    <source>
        <dbReference type="ARBA" id="ARBA00023016"/>
    </source>
</evidence>
<dbReference type="SMART" id="SM00471">
    <property type="entry name" value="HDc"/>
    <property type="match status" value="1"/>
</dbReference>
<feature type="compositionally biased region" description="Polar residues" evidence="6">
    <location>
        <begin position="38"/>
        <end position="48"/>
    </location>
</feature>
<feature type="domain" description="HD" evidence="7">
    <location>
        <begin position="209"/>
        <end position="313"/>
    </location>
</feature>
<dbReference type="GO" id="GO:0005525">
    <property type="term" value="F:GTP binding"/>
    <property type="evidence" value="ECO:0007669"/>
    <property type="project" value="UniProtKB-KW"/>
</dbReference>
<dbReference type="Gene3D" id="3.30.460.10">
    <property type="entry name" value="Beta Polymerase, domain 2"/>
    <property type="match status" value="1"/>
</dbReference>
<keyword evidence="3" id="KW-0346">Stress response</keyword>
<comment type="function">
    <text evidence="5">Probable ppGpp (guanosine 3'-diphosphate 5'-diphosphate) synthetase that may be involved in a rapid plant ppGpp-mediated response to pathogens and other stresses.</text>
</comment>
<dbReference type="EC" id="2.7.6.5" evidence="2"/>
<dbReference type="PANTHER" id="PTHR21262">
    <property type="entry name" value="GUANOSINE-3',5'-BIS DIPHOSPHATE 3'-PYROPHOSPHOHYDROLASE"/>
    <property type="match status" value="1"/>
</dbReference>
<dbReference type="SUPFAM" id="SSF109604">
    <property type="entry name" value="HD-domain/PDEase-like"/>
    <property type="match status" value="1"/>
</dbReference>
<evidence type="ECO:0000313" key="8">
    <source>
        <dbReference type="EMBL" id="KMZ62301.1"/>
    </source>
</evidence>